<dbReference type="SUPFAM" id="SSF57552">
    <property type="entry name" value="Blood coagulation inhibitor (disintegrin)"/>
    <property type="match status" value="1"/>
</dbReference>
<keyword evidence="10" id="KW-0482">Metalloprotease</keyword>
<dbReference type="PROSITE" id="PS50215">
    <property type="entry name" value="ADAM_MEPRO"/>
    <property type="match status" value="1"/>
</dbReference>
<accession>R9NXM9</accession>
<feature type="compositionally biased region" description="Low complexity" evidence="5">
    <location>
        <begin position="845"/>
        <end position="873"/>
    </location>
</feature>
<feature type="region of interest" description="Disordered" evidence="5">
    <location>
        <begin position="823"/>
        <end position="909"/>
    </location>
</feature>
<reference evidence="11" key="1">
    <citation type="journal article" date="2013" name="Genome Announc.">
        <title>Draft genome sequence of the basidiomycetous yeast-like fungus Pseudozyma hubeiensis SY62, which produces an abundant amount of the biosurfactant mannosylerythritol lipids.</title>
        <authorList>
            <person name="Konishi M."/>
            <person name="Hatada Y."/>
            <person name="Horiuchi J."/>
        </authorList>
    </citation>
    <scope>NUCLEOTIDE SEQUENCE [LARGE SCALE GENOMIC DNA]</scope>
    <source>
        <strain evidence="11">SY62</strain>
    </source>
</reference>
<proteinExistence type="predicted"/>
<dbReference type="InterPro" id="IPR024079">
    <property type="entry name" value="MetalloPept_cat_dom_sf"/>
</dbReference>
<dbReference type="Pfam" id="PF00200">
    <property type="entry name" value="Disintegrin"/>
    <property type="match status" value="1"/>
</dbReference>
<feature type="binding site" evidence="4">
    <location>
        <position position="516"/>
    </location>
    <ligand>
        <name>Zn(2+)</name>
        <dbReference type="ChEBI" id="CHEBI:29105"/>
        <note>catalytic</note>
    </ligand>
</feature>
<dbReference type="PROSITE" id="PS50214">
    <property type="entry name" value="DISINTEGRIN_2"/>
    <property type="match status" value="1"/>
</dbReference>
<evidence type="ECO:0000256" key="1">
    <source>
        <dbReference type="ARBA" id="ARBA00023157"/>
    </source>
</evidence>
<dbReference type="Gene3D" id="3.40.390.10">
    <property type="entry name" value="Collagenase (Catalytic Domain)"/>
    <property type="match status" value="1"/>
</dbReference>
<keyword evidence="11" id="KW-1185">Reference proteome</keyword>
<keyword evidence="7" id="KW-0732">Signal</keyword>
<evidence type="ECO:0000259" key="8">
    <source>
        <dbReference type="PROSITE" id="PS50214"/>
    </source>
</evidence>
<dbReference type="GO" id="GO:0006508">
    <property type="term" value="P:proteolysis"/>
    <property type="evidence" value="ECO:0007669"/>
    <property type="project" value="UniProtKB-KW"/>
</dbReference>
<keyword evidence="6" id="KW-1133">Transmembrane helix</keyword>
<comment type="caution">
    <text evidence="4">Lacks conserved residue(s) required for the propagation of feature annotation.</text>
</comment>
<feature type="transmembrane region" description="Helical" evidence="6">
    <location>
        <begin position="794"/>
        <end position="814"/>
    </location>
</feature>
<dbReference type="Proteomes" id="UP000014071">
    <property type="component" value="Unassembled WGS sequence"/>
</dbReference>
<feature type="binding site" evidence="4">
    <location>
        <position position="520"/>
    </location>
    <ligand>
        <name>Zn(2+)</name>
        <dbReference type="ChEBI" id="CHEBI:29105"/>
        <note>catalytic</note>
    </ligand>
</feature>
<evidence type="ECO:0000256" key="4">
    <source>
        <dbReference type="PROSITE-ProRule" id="PRU00276"/>
    </source>
</evidence>
<keyword evidence="1" id="KW-1015">Disulfide bond</keyword>
<dbReference type="Gene3D" id="4.10.70.10">
    <property type="entry name" value="Disintegrin domain"/>
    <property type="match status" value="1"/>
</dbReference>
<dbReference type="SMART" id="SM00050">
    <property type="entry name" value="DISIN"/>
    <property type="match status" value="1"/>
</dbReference>
<dbReference type="PANTHER" id="PTHR11905">
    <property type="entry name" value="ADAM A DISINTEGRIN AND METALLOPROTEASE DOMAIN"/>
    <property type="match status" value="1"/>
</dbReference>
<dbReference type="AlphaFoldDB" id="R9NXM9"/>
<dbReference type="FunFam" id="4.10.70.10:FF:000003">
    <property type="entry name" value="Disintegrin and metalloproteinase domain-containing protein 17"/>
    <property type="match status" value="1"/>
</dbReference>
<keyword evidence="6" id="KW-0472">Membrane</keyword>
<feature type="compositionally biased region" description="Basic residues" evidence="5">
    <location>
        <begin position="823"/>
        <end position="835"/>
    </location>
</feature>
<sequence>MQCFAAHRWLATLLLAFFFAANPVTARSSRSGPLQRIGRTSNVKVEHIPRTTSPHLGARGDSMSPIRLSFRAFQQEFHLHLQPNEHILHPDGTLVRYYGLNETTGQSYVTSTETLYPGDVPAYHGVVVHASHSRRRLEEDRVGVARDMYNDRDLGVVGRAAIMLHDDGSLSGVPSFSGSFDWLGNVHHIDTPRTYMSKRQLDDPRLESRSLALTNMVVHRDSDITLEPRDDSSAANFTASMACNSDGHDFNTHNRLVLSQDNNDDSSRSVYSFFKVPTPARLSRRDLFAGWNDLFARSIQDDVVESPRASPDAFVYRQDFDDYLEPTFRRRQATGNDVGNGGNQTNSFENVIGNTAGCPRSARVVYAGVASDCAYTERIGTQDDTRREILSNMNSVSNLYRSSFNVSIGVVELDVRSASCPSSASQDAPWNLGCGTVTIDERLSDFSQWRSQQPGNGIGLWHLMTACYSGTETGREIGVAWLGTLCMTDASSSRGQTVSGTGVSSLTPRQWQVMAHEMGHNFGAIHDCTNGCTSNSNYAVQNGGAPCCPLSATTCNANAQFIMNPSSTSSANIQNFSQCSVGNICSLLGQGLDTSCIQAPGQRSTLSTQQCGNGILEPGEECDAGPNGSQCCTSQCKLVSGAQCDPATSACCSSSCTFAPSTQVCRPSVDDRCDSAETCTGTSAECPADVTKDDGSSCGSGLSCANGYCTSRDLQCQQASTGQLNFRSACSASNANSCQLTCQSPNSANSCLILQQPFIDGTSCGYGGRCENGECKSGSWQNTFRSLYTDNLRISIPVTIVVGIIVLLIVFAIVRRCCCGSRRQRPARSSGRRPFQRSNGGGMNGAAYNMPIPDGTSQGSQRSSQTQGAYAAPSMPPPPMRQSYPSYSNGSPRPNGWIDPTAYNGPNRH</sequence>
<name>R9NXM9_PSEHS</name>
<comment type="function">
    <text evidence="2">Probable zinc protease.</text>
</comment>
<evidence type="ECO:0000256" key="2">
    <source>
        <dbReference type="ARBA" id="ARBA00056552"/>
    </source>
</evidence>
<keyword evidence="10" id="KW-0645">Protease</keyword>
<dbReference type="InterPro" id="IPR001762">
    <property type="entry name" value="Disintegrin_dom"/>
</dbReference>
<dbReference type="InterPro" id="IPR036436">
    <property type="entry name" value="Disintegrin_dom_sf"/>
</dbReference>
<dbReference type="InterPro" id="IPR001590">
    <property type="entry name" value="Peptidase_M12B"/>
</dbReference>
<evidence type="ECO:0000259" key="9">
    <source>
        <dbReference type="PROSITE" id="PS50215"/>
    </source>
</evidence>
<evidence type="ECO:0000256" key="7">
    <source>
        <dbReference type="SAM" id="SignalP"/>
    </source>
</evidence>
<evidence type="ECO:0000313" key="10">
    <source>
        <dbReference type="EMBL" id="GAC93483.1"/>
    </source>
</evidence>
<evidence type="ECO:0000256" key="5">
    <source>
        <dbReference type="SAM" id="MobiDB-lite"/>
    </source>
</evidence>
<dbReference type="EMBL" id="DF238776">
    <property type="protein sequence ID" value="GAC93483.1"/>
    <property type="molecule type" value="Genomic_DNA"/>
</dbReference>
<dbReference type="GeneID" id="24106349"/>
<dbReference type="eggNOG" id="KOG3607">
    <property type="taxonomic scope" value="Eukaryota"/>
</dbReference>
<feature type="active site" evidence="4">
    <location>
        <position position="517"/>
    </location>
</feature>
<feature type="domain" description="Disintegrin" evidence="8">
    <location>
        <begin position="608"/>
        <end position="694"/>
    </location>
</feature>
<gene>
    <name evidence="10" type="ORF">PHSY_001048</name>
</gene>
<dbReference type="CDD" id="cd04271">
    <property type="entry name" value="ZnMc_ADAM_fungal"/>
    <property type="match status" value="1"/>
</dbReference>
<dbReference type="Pfam" id="PF13688">
    <property type="entry name" value="Reprolysin_5"/>
    <property type="match status" value="1"/>
</dbReference>
<feature type="binding site" evidence="4">
    <location>
        <position position="526"/>
    </location>
    <ligand>
        <name>Zn(2+)</name>
        <dbReference type="ChEBI" id="CHEBI:29105"/>
        <note>catalytic</note>
    </ligand>
</feature>
<protein>
    <recommendedName>
        <fullName evidence="3">Disintegrin and metalloproteinase domain-containing protein B</fullName>
    </recommendedName>
</protein>
<keyword evidence="4" id="KW-0862">Zinc</keyword>
<feature type="chain" id="PRO_5004487504" description="Disintegrin and metalloproteinase domain-containing protein B" evidence="7">
    <location>
        <begin position="27"/>
        <end position="909"/>
    </location>
</feature>
<dbReference type="OrthoDB" id="5951731at2759"/>
<dbReference type="HOGENOM" id="CLU_012383_2_0_1"/>
<dbReference type="STRING" id="1305764.R9NXM9"/>
<dbReference type="SUPFAM" id="SSF55486">
    <property type="entry name" value="Metalloproteases ('zincins'), catalytic domain"/>
    <property type="match status" value="1"/>
</dbReference>
<dbReference type="GO" id="GO:0046872">
    <property type="term" value="F:metal ion binding"/>
    <property type="evidence" value="ECO:0007669"/>
    <property type="project" value="UniProtKB-KW"/>
</dbReference>
<dbReference type="InterPro" id="IPR034028">
    <property type="entry name" value="ZnMc_ADAM_fungal"/>
</dbReference>
<organism evidence="10 11">
    <name type="scientific">Pseudozyma hubeiensis (strain SY62)</name>
    <name type="common">Yeast</name>
    <dbReference type="NCBI Taxonomy" id="1305764"/>
    <lineage>
        <taxon>Eukaryota</taxon>
        <taxon>Fungi</taxon>
        <taxon>Dikarya</taxon>
        <taxon>Basidiomycota</taxon>
        <taxon>Ustilaginomycotina</taxon>
        <taxon>Ustilaginomycetes</taxon>
        <taxon>Ustilaginales</taxon>
        <taxon>Ustilaginaceae</taxon>
        <taxon>Pseudozyma</taxon>
    </lineage>
</organism>
<evidence type="ECO:0000313" key="11">
    <source>
        <dbReference type="Proteomes" id="UP000014071"/>
    </source>
</evidence>
<dbReference type="PANTHER" id="PTHR11905:SF159">
    <property type="entry name" value="ADAM METALLOPROTEASE"/>
    <property type="match status" value="1"/>
</dbReference>
<evidence type="ECO:0000256" key="3">
    <source>
        <dbReference type="ARBA" id="ARBA00074021"/>
    </source>
</evidence>
<keyword evidence="4" id="KW-0479">Metal-binding</keyword>
<feature type="domain" description="Peptidase M12B" evidence="9">
    <location>
        <begin position="363"/>
        <end position="600"/>
    </location>
</feature>
<keyword evidence="6" id="KW-0812">Transmembrane</keyword>
<dbReference type="GO" id="GO:0004222">
    <property type="term" value="F:metalloendopeptidase activity"/>
    <property type="evidence" value="ECO:0007669"/>
    <property type="project" value="InterPro"/>
</dbReference>
<dbReference type="RefSeq" id="XP_012187070.1">
    <property type="nucleotide sequence ID" value="XM_012331680.1"/>
</dbReference>
<evidence type="ECO:0000256" key="6">
    <source>
        <dbReference type="SAM" id="Phobius"/>
    </source>
</evidence>
<keyword evidence="10" id="KW-0378">Hydrolase</keyword>
<dbReference type="Gene3D" id="3.40.1620.60">
    <property type="match status" value="1"/>
</dbReference>
<feature type="signal peptide" evidence="7">
    <location>
        <begin position="1"/>
        <end position="26"/>
    </location>
</feature>